<gene>
    <name evidence="4" type="primary">Acey_s0071.g621</name>
    <name evidence="4" type="synonym">Acey-F52B5.3</name>
    <name evidence="4" type="ORF">Y032_0071g621</name>
</gene>
<accession>A0A016TWD7</accession>
<name>A0A016TWD7_9BILA</name>
<feature type="compositionally biased region" description="Basic and acidic residues" evidence="3">
    <location>
        <begin position="765"/>
        <end position="779"/>
    </location>
</feature>
<proteinExistence type="predicted"/>
<feature type="region of interest" description="Disordered" evidence="3">
    <location>
        <begin position="827"/>
        <end position="895"/>
    </location>
</feature>
<keyword evidence="5" id="KW-1185">Reference proteome</keyword>
<dbReference type="PANTHER" id="PTHR22872">
    <property type="entry name" value="BTK-BINDING PROTEIN-RELATED"/>
    <property type="match status" value="1"/>
</dbReference>
<feature type="region of interest" description="Disordered" evidence="3">
    <location>
        <begin position="947"/>
        <end position="1016"/>
    </location>
</feature>
<feature type="compositionally biased region" description="Basic and acidic residues" evidence="3">
    <location>
        <begin position="1002"/>
        <end position="1012"/>
    </location>
</feature>
<dbReference type="SUPFAM" id="SSF50985">
    <property type="entry name" value="RCC1/BLIP-II"/>
    <property type="match status" value="1"/>
</dbReference>
<dbReference type="InterPro" id="IPR000408">
    <property type="entry name" value="Reg_chr_condens"/>
</dbReference>
<dbReference type="InterPro" id="IPR051625">
    <property type="entry name" value="Signaling_Regulatory_Domain"/>
</dbReference>
<organism evidence="4 5">
    <name type="scientific">Ancylostoma ceylanicum</name>
    <dbReference type="NCBI Taxonomy" id="53326"/>
    <lineage>
        <taxon>Eukaryota</taxon>
        <taxon>Metazoa</taxon>
        <taxon>Ecdysozoa</taxon>
        <taxon>Nematoda</taxon>
        <taxon>Chromadorea</taxon>
        <taxon>Rhabditida</taxon>
        <taxon>Rhabditina</taxon>
        <taxon>Rhabditomorpha</taxon>
        <taxon>Strongyloidea</taxon>
        <taxon>Ancylostomatidae</taxon>
        <taxon>Ancylostomatinae</taxon>
        <taxon>Ancylostoma</taxon>
    </lineage>
</organism>
<feature type="compositionally biased region" description="Polar residues" evidence="3">
    <location>
        <begin position="862"/>
        <end position="872"/>
    </location>
</feature>
<feature type="compositionally biased region" description="Low complexity" evidence="3">
    <location>
        <begin position="972"/>
        <end position="997"/>
    </location>
</feature>
<evidence type="ECO:0000256" key="2">
    <source>
        <dbReference type="PROSITE-ProRule" id="PRU00235"/>
    </source>
</evidence>
<feature type="region of interest" description="Disordered" evidence="3">
    <location>
        <begin position="699"/>
        <end position="718"/>
    </location>
</feature>
<feature type="region of interest" description="Disordered" evidence="3">
    <location>
        <begin position="731"/>
        <end position="813"/>
    </location>
</feature>
<evidence type="ECO:0000313" key="5">
    <source>
        <dbReference type="Proteomes" id="UP000024635"/>
    </source>
</evidence>
<comment type="caution">
    <text evidence="4">The sequence shown here is derived from an EMBL/GenBank/DDBJ whole genome shotgun (WGS) entry which is preliminary data.</text>
</comment>
<dbReference type="EMBL" id="JARK01001407">
    <property type="protein sequence ID" value="EYC07369.1"/>
    <property type="molecule type" value="Genomic_DNA"/>
</dbReference>
<evidence type="ECO:0000313" key="4">
    <source>
        <dbReference type="EMBL" id="EYC07369.1"/>
    </source>
</evidence>
<dbReference type="Proteomes" id="UP000024635">
    <property type="component" value="Unassembled WGS sequence"/>
</dbReference>
<dbReference type="Gene3D" id="2.130.10.30">
    <property type="entry name" value="Regulator of chromosome condensation 1/beta-lactamase-inhibitor protein II"/>
    <property type="match status" value="1"/>
</dbReference>
<keyword evidence="1" id="KW-0677">Repeat</keyword>
<feature type="compositionally biased region" description="Basic residues" evidence="3">
    <location>
        <begin position="736"/>
        <end position="745"/>
    </location>
</feature>
<evidence type="ECO:0000256" key="3">
    <source>
        <dbReference type="SAM" id="MobiDB-lite"/>
    </source>
</evidence>
<evidence type="ECO:0000256" key="1">
    <source>
        <dbReference type="ARBA" id="ARBA00022737"/>
    </source>
</evidence>
<dbReference type="OrthoDB" id="5600252at2759"/>
<feature type="compositionally biased region" description="Basic and acidic residues" evidence="3">
    <location>
        <begin position="790"/>
        <end position="813"/>
    </location>
</feature>
<dbReference type="PROSITE" id="PS50012">
    <property type="entry name" value="RCC1_3"/>
    <property type="match status" value="1"/>
</dbReference>
<sequence>MVKKVSMSGAHTLFLTHKGEVYACGAAANFDTGEQNGKLVVSPIRLVFPGETLPIVDIAAGPHHSVFITTKTVYVCGINNNFCLGLKRDKGQYSMKSVKLPMPEGVKKLQLEKVFTNGDCTIVRSANDMWIVGKTPFKVNETFTLVSRGVFGMIHSNSKLLGLLNEIAVVYLTTISWAFPLNIIRVDYKNRGLKDIEVRITNNGGVLSYIFDTRPDRLPVEACLACVNGVLVELYCVDYHVTTKGDIVLMGYPGRPCGAVDYCSLFRGQVKVIEDKAVDDGFTEAYVSESNLTGLRVLLVLQEVPGAHAVSSFARSPDGKNLIYVTNSSTICSSVQWETADYAKLNEERELSCLDKIDLDFHVFDARGKRTDALESVIRARFPNVNHHTREDNAVWIEDLAKEVSNVKCGQIFRDYLVYNENRVMNRSSTTKAIMDKICHVLGVQCIRHDRFYQLGEPLDSLDKFVATRNCILISEEGVEIEFVRELLELQSSYFGVAVTYQRDSDVPRFRLCASEKVIRWALLSIIDPNYLRTLKTSEIIELLPFLDQYLLYAVTADAVRVIFERVNEFNVGVIFDLYESVPQLRPLIAEYFYNNLYLLAYWKNSAAASVDLIRDVFAFAELENVAEEDTAVIPNFQPHALEAPEIYILGLHRKAHWSLFRAEDVLEVLLGPDCDVALEQALLKHLQEHQVYVGEESVDESYDSSVPPLYPLTSPEPELVTTIRARLEEREQAKARRARKKSARKSVSEGVSFSAPAAEESPNVEEKDLPSAEPLREVENDEFSGRSGSVDEKSEAATSGEKDVLAVENDLRASLDLKEINEDLLFRRRRKSSSAQPESIAEEDEPEKRASPKSAWKAAQCDTSPPLTSTVVEIEGTPTSSKKKSAGRFTPKGTKFRDASNLLLDSQPGTHFAPWAGVASSPPSANAPPLMSVILQEEVENAKHTKAVTPAKVASPALKVEGARQQRRRTSGSVSWSETVPSSSPAAASPKTPSLAEIMQEEERRQREGTKRVSRPLQFIEDEERAIDELTQLYRENVGDEVVVRVERCASSADMAAQCPVWTNTPHFRA</sequence>
<protein>
    <submittedName>
        <fullName evidence="4">Uncharacterized protein</fullName>
    </submittedName>
</protein>
<dbReference type="InterPro" id="IPR009091">
    <property type="entry name" value="RCC1/BLIP-II"/>
</dbReference>
<feature type="repeat" description="RCC1" evidence="2">
    <location>
        <begin position="19"/>
        <end position="71"/>
    </location>
</feature>
<dbReference type="AlphaFoldDB" id="A0A016TWD7"/>
<reference evidence="5" key="1">
    <citation type="journal article" date="2015" name="Nat. Genet.">
        <title>The genome and transcriptome of the zoonotic hookworm Ancylostoma ceylanicum identify infection-specific gene families.</title>
        <authorList>
            <person name="Schwarz E.M."/>
            <person name="Hu Y."/>
            <person name="Antoshechkin I."/>
            <person name="Miller M.M."/>
            <person name="Sternberg P.W."/>
            <person name="Aroian R.V."/>
        </authorList>
    </citation>
    <scope>NUCLEOTIDE SEQUENCE</scope>
    <source>
        <strain evidence="5">HY135</strain>
    </source>
</reference>